<feature type="compositionally biased region" description="Basic and acidic residues" evidence="1">
    <location>
        <begin position="1"/>
        <end position="11"/>
    </location>
</feature>
<dbReference type="AlphaFoldDB" id="A0A9X2IG66"/>
<evidence type="ECO:0000313" key="3">
    <source>
        <dbReference type="Proteomes" id="UP001139485"/>
    </source>
</evidence>
<keyword evidence="3" id="KW-1185">Reference proteome</keyword>
<name>A0A9X2IG66_9ACTN</name>
<feature type="region of interest" description="Disordered" evidence="1">
    <location>
        <begin position="1"/>
        <end position="27"/>
    </location>
</feature>
<evidence type="ECO:0000313" key="2">
    <source>
        <dbReference type="EMBL" id="MCM0622057.1"/>
    </source>
</evidence>
<evidence type="ECO:0008006" key="4">
    <source>
        <dbReference type="Google" id="ProtNLM"/>
    </source>
</evidence>
<accession>A0A9X2IG66</accession>
<evidence type="ECO:0000256" key="1">
    <source>
        <dbReference type="SAM" id="MobiDB-lite"/>
    </source>
</evidence>
<dbReference type="EMBL" id="JAMOIL010000027">
    <property type="protein sequence ID" value="MCM0622057.1"/>
    <property type="molecule type" value="Genomic_DNA"/>
</dbReference>
<protein>
    <recommendedName>
        <fullName evidence="4">DUF2742 domain-containing protein</fullName>
    </recommendedName>
</protein>
<proteinExistence type="predicted"/>
<dbReference type="RefSeq" id="WP_250828348.1">
    <property type="nucleotide sequence ID" value="NZ_JAMOIL010000027.1"/>
</dbReference>
<organism evidence="2 3">
    <name type="scientific">Nocardioides bruguierae</name>
    <dbReference type="NCBI Taxonomy" id="2945102"/>
    <lineage>
        <taxon>Bacteria</taxon>
        <taxon>Bacillati</taxon>
        <taxon>Actinomycetota</taxon>
        <taxon>Actinomycetes</taxon>
        <taxon>Propionibacteriales</taxon>
        <taxon>Nocardioidaceae</taxon>
        <taxon>Nocardioides</taxon>
    </lineage>
</organism>
<gene>
    <name evidence="2" type="ORF">M8330_17330</name>
</gene>
<reference evidence="2" key="1">
    <citation type="submission" date="2022-05" db="EMBL/GenBank/DDBJ databases">
        <authorList>
            <person name="Tuo L."/>
        </authorList>
    </citation>
    <scope>NUCLEOTIDE SEQUENCE</scope>
    <source>
        <strain evidence="2">BSK12Z-4</strain>
    </source>
</reference>
<comment type="caution">
    <text evidence="2">The sequence shown here is derived from an EMBL/GenBank/DDBJ whole genome shotgun (WGS) entry which is preliminary data.</text>
</comment>
<sequence>MTNRTETERHSSLPAGGPGTPDEDDEVVVGPLRLRALRHAGPFWDGEGHLSDDVDVLRAWLGASRGLIEDALAWARAYQDLADDPGPAWRRRHWDQQQVLLRRLADEVSPGIEVEPALDEPPATPW</sequence>
<dbReference type="Proteomes" id="UP001139485">
    <property type="component" value="Unassembled WGS sequence"/>
</dbReference>